<keyword evidence="2" id="KW-1185">Reference proteome</keyword>
<evidence type="ECO:0000313" key="2">
    <source>
        <dbReference type="Proteomes" id="UP000790709"/>
    </source>
</evidence>
<name>A0ACB8BNY1_9AGAM</name>
<reference evidence="1" key="1">
    <citation type="journal article" date="2021" name="New Phytol.">
        <title>Evolutionary innovations through gain and loss of genes in the ectomycorrhizal Boletales.</title>
        <authorList>
            <person name="Wu G."/>
            <person name="Miyauchi S."/>
            <person name="Morin E."/>
            <person name="Kuo A."/>
            <person name="Drula E."/>
            <person name="Varga T."/>
            <person name="Kohler A."/>
            <person name="Feng B."/>
            <person name="Cao Y."/>
            <person name="Lipzen A."/>
            <person name="Daum C."/>
            <person name="Hundley H."/>
            <person name="Pangilinan J."/>
            <person name="Johnson J."/>
            <person name="Barry K."/>
            <person name="LaButti K."/>
            <person name="Ng V."/>
            <person name="Ahrendt S."/>
            <person name="Min B."/>
            <person name="Choi I.G."/>
            <person name="Park H."/>
            <person name="Plett J.M."/>
            <person name="Magnuson J."/>
            <person name="Spatafora J.W."/>
            <person name="Nagy L.G."/>
            <person name="Henrissat B."/>
            <person name="Grigoriev I.V."/>
            <person name="Yang Z.L."/>
            <person name="Xu J."/>
            <person name="Martin F.M."/>
        </authorList>
    </citation>
    <scope>NUCLEOTIDE SEQUENCE</scope>
    <source>
        <strain evidence="1">KUC20120723A-06</strain>
    </source>
</reference>
<accession>A0ACB8BNY1</accession>
<gene>
    <name evidence="1" type="ORF">BV22DRAFT_1111210</name>
</gene>
<evidence type="ECO:0000313" key="1">
    <source>
        <dbReference type="EMBL" id="KAH7927282.1"/>
    </source>
</evidence>
<dbReference type="EMBL" id="MU266369">
    <property type="protein sequence ID" value="KAH7927282.1"/>
    <property type="molecule type" value="Genomic_DNA"/>
</dbReference>
<comment type="caution">
    <text evidence="1">The sequence shown here is derived from an EMBL/GenBank/DDBJ whole genome shotgun (WGS) entry which is preliminary data.</text>
</comment>
<sequence length="837" mass="90230">MSNMATQFKFSKPGGLTRRIAFRARPSWDELSAKIGSLYEIEDNNIGVSYLDNDGDEVTLSSEDELQDYYRGLSSPGPLIRFVVQDLNALRSTDGHSSRARSITPQQTNFRNTFGGHESLPLVFEVEDEWQRLPGGLGGLFLSRDSPESPHAFVEVLESDVSVEKESSGNADDESAAGDSVQSDLTFTTPVHEDKGKGKARASMQASVEDDVSSTGSIIGNEAPSKPPVHVYDMSDTEDIGVNPIKTPPSTNGAATPAQAESTPVMSEQTLNAAMLNALDEADPPVPTLDSPSTGSASLTNDVATLLSAFSTVVATHPELSEGIRNIVTNATNGTYWAAHREAVSRAAESIQRSAMEETGRTIEQIRRGTEEEAGARVADALGRVFRAFGETVSNARAFEQPSQAHHSPPPERMHMPPPHERARFGHSLPHPPPREPWHFWPHAPPHRRATTHWAGLPHPPPLPPPPHMPPPPHIPQPPPIPRMPRGPWPRPPPVPHPANLWGGRLSPFNVGREFNEAAREASAAAADARAAAADARARAAETRARASEAAYDASVPSHIVFGTFEDVAAPTENAETNPDPAPPISSEAEAPPPLSAASASNVPSNTLWGGFTETNPWKQAPTADELRAEVERAKADYKARKEMYRKMKAERKKAQEQNAQVPSTSTPAQPANPPVPADIPPVVDNVAGSSNIPASPAPVPAPVVEPTSATREAEPTPAPDPPVMHIVSNARGPYPQLEMFSVPRHQRSNTTGHAPRRGLHESRENRSLSRITRKLSDMGFTDSAYPTLSTKVMDQLASHPSASRDVEDEIVTNLIEELLTTNPQPGSSRDIPGAWH</sequence>
<protein>
    <submittedName>
        <fullName evidence="1">Uncharacterized protein</fullName>
    </submittedName>
</protein>
<proteinExistence type="predicted"/>
<dbReference type="Proteomes" id="UP000790709">
    <property type="component" value="Unassembled WGS sequence"/>
</dbReference>
<organism evidence="1 2">
    <name type="scientific">Leucogyrophana mollusca</name>
    <dbReference type="NCBI Taxonomy" id="85980"/>
    <lineage>
        <taxon>Eukaryota</taxon>
        <taxon>Fungi</taxon>
        <taxon>Dikarya</taxon>
        <taxon>Basidiomycota</taxon>
        <taxon>Agaricomycotina</taxon>
        <taxon>Agaricomycetes</taxon>
        <taxon>Agaricomycetidae</taxon>
        <taxon>Boletales</taxon>
        <taxon>Boletales incertae sedis</taxon>
        <taxon>Leucogyrophana</taxon>
    </lineage>
</organism>